<keyword evidence="3" id="KW-0238">DNA-binding</keyword>
<keyword evidence="4" id="KW-0233">DNA recombination</keyword>
<dbReference type="InterPro" id="IPR044068">
    <property type="entry name" value="CB"/>
</dbReference>
<reference evidence="5 6" key="1">
    <citation type="journal article" date="2017" name="Environ. Sci. Technol.">
        <title>Organohalide Respiration with Chlorinated Ethenes under Low pH Conditions.</title>
        <authorList>
            <person name="Yang Y."/>
            <person name="Capiro N.L."/>
            <person name="Marcet T.F."/>
            <person name="Yan J."/>
            <person name="Pennell K.D."/>
            <person name="Loffler F.E."/>
        </authorList>
    </citation>
    <scope>NUCLEOTIDE SEQUENCE [LARGE SCALE GENOMIC DNA]</scope>
    <source>
        <strain evidence="5 6">ACSDCE</strain>
    </source>
</reference>
<dbReference type="PANTHER" id="PTHR30349:SF41">
    <property type="entry name" value="INTEGRASE_RECOMBINASE PROTEIN MJ0367-RELATED"/>
    <property type="match status" value="1"/>
</dbReference>
<proteinExistence type="inferred from homology"/>
<dbReference type="InterPro" id="IPR050090">
    <property type="entry name" value="Tyrosine_recombinase_XerCD"/>
</dbReference>
<dbReference type="InterPro" id="IPR011010">
    <property type="entry name" value="DNA_brk_join_enz"/>
</dbReference>
<dbReference type="PROSITE" id="PS51900">
    <property type="entry name" value="CB"/>
    <property type="match status" value="1"/>
</dbReference>
<dbReference type="PROSITE" id="PS51898">
    <property type="entry name" value="TYR_RECOMBINASE"/>
    <property type="match status" value="1"/>
</dbReference>
<dbReference type="Gene3D" id="1.10.443.10">
    <property type="entry name" value="Intergrase catalytic core"/>
    <property type="match status" value="1"/>
</dbReference>
<dbReference type="GO" id="GO:0003677">
    <property type="term" value="F:DNA binding"/>
    <property type="evidence" value="ECO:0007669"/>
    <property type="project" value="UniProtKB-UniRule"/>
</dbReference>
<evidence type="ECO:0000313" key="6">
    <source>
        <dbReference type="Proteomes" id="UP000502831"/>
    </source>
</evidence>
<name>A0A6G9VQY5_9BACT</name>
<comment type="similarity">
    <text evidence="1">Belongs to the 'phage' integrase family.</text>
</comment>
<dbReference type="InterPro" id="IPR010998">
    <property type="entry name" value="Integrase_recombinase_N"/>
</dbReference>
<dbReference type="GO" id="GO:0006310">
    <property type="term" value="P:DNA recombination"/>
    <property type="evidence" value="ECO:0007669"/>
    <property type="project" value="UniProtKB-KW"/>
</dbReference>
<evidence type="ECO:0000256" key="1">
    <source>
        <dbReference type="ARBA" id="ARBA00008857"/>
    </source>
</evidence>
<accession>A0A6G9VQY5</accession>
<organism evidence="5 6">
    <name type="scientific">Sulfurospirillum diekertiae</name>
    <dbReference type="NCBI Taxonomy" id="1854492"/>
    <lineage>
        <taxon>Bacteria</taxon>
        <taxon>Pseudomonadati</taxon>
        <taxon>Campylobacterota</taxon>
        <taxon>Epsilonproteobacteria</taxon>
        <taxon>Campylobacterales</taxon>
        <taxon>Sulfurospirillaceae</taxon>
        <taxon>Sulfurospirillum</taxon>
    </lineage>
</organism>
<keyword evidence="2" id="KW-0229">DNA integration</keyword>
<evidence type="ECO:0000256" key="3">
    <source>
        <dbReference type="ARBA" id="ARBA00023125"/>
    </source>
</evidence>
<dbReference type="Gene3D" id="1.10.150.130">
    <property type="match status" value="1"/>
</dbReference>
<dbReference type="SUPFAM" id="SSF56349">
    <property type="entry name" value="DNA breaking-rejoining enzymes"/>
    <property type="match status" value="1"/>
</dbReference>
<dbReference type="AlphaFoldDB" id="A0A6G9VQY5"/>
<dbReference type="InterPro" id="IPR013762">
    <property type="entry name" value="Integrase-like_cat_sf"/>
</dbReference>
<evidence type="ECO:0000256" key="4">
    <source>
        <dbReference type="ARBA" id="ARBA00023172"/>
    </source>
</evidence>
<dbReference type="InterPro" id="IPR002104">
    <property type="entry name" value="Integrase_catalytic"/>
</dbReference>
<sequence>MKRKKTLNMMSEEDFLFTFQHGDYKFVFEYDTPDEFREYLSELKDTVKELEAEKSYKRVQQIFKKEEQIEGEIKKGERPANKENFTFYDLETKFIVGKKKLEKVSASTYKAYEATFTKLKDFFKYERIENLNIEDFERFRDYLSTQVVNKTVNNHMAYVKMFVKWGNDRKLYPENNVQGVENLADSSPEIPHVNYTDKEIRNILEFEEFEQCYKDTFLIATRTGMRVNEICNIKNDDIKQDEETNIYYFDIKKSKTNAGVRQVPIHKDILERVLEIDFPLFPEKTDNASQKAILRQLYRVVKQGEGKFFHTFRGTFMNRCLKNYPRDLPIIQEIVGHEKEDKIKLSVDTYAKGYQLSLKKEILDSVSYY</sequence>
<dbReference type="Pfam" id="PF00589">
    <property type="entry name" value="Phage_integrase"/>
    <property type="match status" value="1"/>
</dbReference>
<dbReference type="RefSeq" id="WP_167749417.1">
    <property type="nucleotide sequence ID" value="NZ_CP039734.2"/>
</dbReference>
<gene>
    <name evidence="5" type="ORF">FA584_03715</name>
</gene>
<evidence type="ECO:0000256" key="2">
    <source>
        <dbReference type="ARBA" id="ARBA00022908"/>
    </source>
</evidence>
<dbReference type="GO" id="GO:0015074">
    <property type="term" value="P:DNA integration"/>
    <property type="evidence" value="ECO:0007669"/>
    <property type="project" value="UniProtKB-KW"/>
</dbReference>
<protein>
    <submittedName>
        <fullName evidence="5">Tyrosine-type recombinase/integrase</fullName>
    </submittedName>
</protein>
<dbReference type="Proteomes" id="UP000502831">
    <property type="component" value="Chromosome"/>
</dbReference>
<dbReference type="PANTHER" id="PTHR30349">
    <property type="entry name" value="PHAGE INTEGRASE-RELATED"/>
    <property type="match status" value="1"/>
</dbReference>
<dbReference type="EMBL" id="CP039734">
    <property type="protein sequence ID" value="QIR75364.1"/>
    <property type="molecule type" value="Genomic_DNA"/>
</dbReference>
<evidence type="ECO:0000313" key="5">
    <source>
        <dbReference type="EMBL" id="QIR75364.1"/>
    </source>
</evidence>